<evidence type="ECO:0000313" key="2">
    <source>
        <dbReference type="Proteomes" id="UP000050381"/>
    </source>
</evidence>
<dbReference type="Proteomes" id="UP000050381">
    <property type="component" value="Unassembled WGS sequence"/>
</dbReference>
<accession>A0A0P9NRN3</accession>
<dbReference type="AlphaFoldDB" id="A0A0P9NRN3"/>
<organism evidence="1 2">
    <name type="scientific">Pseudomonas syringae pv. castaneae</name>
    <dbReference type="NCBI Taxonomy" id="264450"/>
    <lineage>
        <taxon>Bacteria</taxon>
        <taxon>Pseudomonadati</taxon>
        <taxon>Pseudomonadota</taxon>
        <taxon>Gammaproteobacteria</taxon>
        <taxon>Pseudomonadales</taxon>
        <taxon>Pseudomonadaceae</taxon>
        <taxon>Pseudomonas</taxon>
        <taxon>Pseudomonas syringae</taxon>
    </lineage>
</organism>
<proteinExistence type="predicted"/>
<dbReference type="EMBL" id="LJQD01000039">
    <property type="protein sequence ID" value="KPW99824.1"/>
    <property type="molecule type" value="Genomic_DNA"/>
</dbReference>
<evidence type="ECO:0000313" key="1">
    <source>
        <dbReference type="EMBL" id="KPW99824.1"/>
    </source>
</evidence>
<reference evidence="1 2" key="1">
    <citation type="submission" date="2015-09" db="EMBL/GenBank/DDBJ databases">
        <title>Genome announcement of multiple Pseudomonas syringae strains.</title>
        <authorList>
            <person name="Thakur S."/>
            <person name="Wang P.W."/>
            <person name="Gong Y."/>
            <person name="Weir B.S."/>
            <person name="Guttman D.S."/>
        </authorList>
    </citation>
    <scope>NUCLEOTIDE SEQUENCE [LARGE SCALE GENOMIC DNA]</scope>
    <source>
        <strain evidence="1 2">ICMP9419</strain>
    </source>
</reference>
<gene>
    <name evidence="1" type="ORF">ALO79_05217</name>
</gene>
<sequence>MEDTYTLGGNHDWSGTRFELMSMTLDQHGLTMWATGVGEEVIVNFKSLAFRQRDEGDALTIPWSEVIGQGQFFIGTVQRSKFLTWFIREGCGIRLHSELTHYFLSFNNDIVDVIACEPPTIVRKRIY</sequence>
<comment type="caution">
    <text evidence="1">The sequence shown here is derived from an EMBL/GenBank/DDBJ whole genome shotgun (WGS) entry which is preliminary data.</text>
</comment>
<name>A0A0P9NRN3_PSESX</name>
<dbReference type="PATRIC" id="fig|264450.4.peg.6156"/>
<protein>
    <submittedName>
        <fullName evidence="1">Uncharacterized protein</fullName>
    </submittedName>
</protein>